<sequence length="272" mass="29675">MRMMSAATLLALGLAMALPAQARTIHIDDDSCGYHTPYDVRVDASGIRFQREDGKPVNVFMHDGQLRVDDRAVAVSAADAARLREYEDNVRTLLPEVAGIAREGIDVGFAAMRTVLMTFAEGDGERRKLTDRLDRRHQQALADIDSSLGRGIWKHGAVSEALTDSVGETVGDLVSKVTASAVTAALSGDQSKVAALEARADSLDKSIDKEIDARADRLSERAKALCPRLQALDQLQQQFQFRLADGSRLQLVTYDKDNDKTPAKKQPDVASR</sequence>
<organism evidence="3 4">
    <name type="scientific">Dyella marensis</name>
    <dbReference type="NCBI Taxonomy" id="500610"/>
    <lineage>
        <taxon>Bacteria</taxon>
        <taxon>Pseudomonadati</taxon>
        <taxon>Pseudomonadota</taxon>
        <taxon>Gammaproteobacteria</taxon>
        <taxon>Lysobacterales</taxon>
        <taxon>Rhodanobacteraceae</taxon>
        <taxon>Dyella</taxon>
    </lineage>
</organism>
<dbReference type="EMBL" id="FONH01000039">
    <property type="protein sequence ID" value="SFF61062.1"/>
    <property type="molecule type" value="Genomic_DNA"/>
</dbReference>
<evidence type="ECO:0008006" key="5">
    <source>
        <dbReference type="Google" id="ProtNLM"/>
    </source>
</evidence>
<proteinExistence type="predicted"/>
<accession>A0A1I2K1S2</accession>
<dbReference type="Pfam" id="PF11101">
    <property type="entry name" value="DUF2884"/>
    <property type="match status" value="1"/>
</dbReference>
<reference evidence="4" key="1">
    <citation type="submission" date="2016-10" db="EMBL/GenBank/DDBJ databases">
        <authorList>
            <person name="Varghese N."/>
            <person name="Submissions S."/>
        </authorList>
    </citation>
    <scope>NUCLEOTIDE SEQUENCE [LARGE SCALE GENOMIC DNA]</scope>
    <source>
        <strain evidence="4">UNC178MFTsu3.1</strain>
    </source>
</reference>
<evidence type="ECO:0000256" key="1">
    <source>
        <dbReference type="SAM" id="MobiDB-lite"/>
    </source>
</evidence>
<gene>
    <name evidence="3" type="ORF">SAMN02799615_04379</name>
</gene>
<dbReference type="InterPro" id="IPR021307">
    <property type="entry name" value="DUF2884"/>
</dbReference>
<evidence type="ECO:0000313" key="3">
    <source>
        <dbReference type="EMBL" id="SFF61062.1"/>
    </source>
</evidence>
<name>A0A1I2K1S2_9GAMM</name>
<dbReference type="STRING" id="500610.SAMN02799615_04379"/>
<feature type="compositionally biased region" description="Basic and acidic residues" evidence="1">
    <location>
        <begin position="254"/>
        <end position="272"/>
    </location>
</feature>
<dbReference type="AlphaFoldDB" id="A0A1I2K1S2"/>
<keyword evidence="2" id="KW-0732">Signal</keyword>
<protein>
    <recommendedName>
        <fullName evidence="5">DUF2884 family protein</fullName>
    </recommendedName>
</protein>
<dbReference type="Proteomes" id="UP000199477">
    <property type="component" value="Unassembled WGS sequence"/>
</dbReference>
<keyword evidence="4" id="KW-1185">Reference proteome</keyword>
<evidence type="ECO:0000313" key="4">
    <source>
        <dbReference type="Proteomes" id="UP000199477"/>
    </source>
</evidence>
<evidence type="ECO:0000256" key="2">
    <source>
        <dbReference type="SAM" id="SignalP"/>
    </source>
</evidence>
<feature type="signal peptide" evidence="2">
    <location>
        <begin position="1"/>
        <end position="22"/>
    </location>
</feature>
<dbReference type="RefSeq" id="WP_026633892.1">
    <property type="nucleotide sequence ID" value="NZ_FONH01000039.1"/>
</dbReference>
<feature type="chain" id="PRO_5011784599" description="DUF2884 family protein" evidence="2">
    <location>
        <begin position="23"/>
        <end position="272"/>
    </location>
</feature>
<feature type="region of interest" description="Disordered" evidence="1">
    <location>
        <begin position="253"/>
        <end position="272"/>
    </location>
</feature>